<dbReference type="OrthoDB" id="5421146at2"/>
<reference evidence="6 7" key="1">
    <citation type="submission" date="2013-07" db="EMBL/GenBank/DDBJ databases">
        <title>Completed genome of Sphingomonas sanxanigenens NX02.</title>
        <authorList>
            <person name="Ma T."/>
            <person name="Huang H."/>
            <person name="Wu M."/>
            <person name="Li X."/>
            <person name="Li G."/>
        </authorList>
    </citation>
    <scope>NUCLEOTIDE SEQUENCE [LARGE SCALE GENOMIC DNA]</scope>
    <source>
        <strain evidence="6 7">NX02</strain>
    </source>
</reference>
<evidence type="ECO:0000313" key="7">
    <source>
        <dbReference type="Proteomes" id="UP000018851"/>
    </source>
</evidence>
<dbReference type="RefSeq" id="WP_025294914.1">
    <property type="nucleotide sequence ID" value="NZ_CP006644.1"/>
</dbReference>
<dbReference type="EMBL" id="CP006644">
    <property type="protein sequence ID" value="AHE56812.1"/>
    <property type="molecule type" value="Genomic_DNA"/>
</dbReference>
<proteinExistence type="predicted"/>
<keyword evidence="3 5" id="KW-1133">Transmembrane helix</keyword>
<dbReference type="STRING" id="1123269.NX02_26050"/>
<dbReference type="HOGENOM" id="CLU_081565_1_0_5"/>
<comment type="subcellular location">
    <subcellularLocation>
        <location evidence="1">Membrane</location>
        <topology evidence="1">Multi-pass membrane protein</topology>
    </subcellularLocation>
</comment>
<name>W0AJR0_9SPHN</name>
<dbReference type="KEGG" id="ssan:NX02_26050"/>
<evidence type="ECO:0000256" key="2">
    <source>
        <dbReference type="ARBA" id="ARBA00022692"/>
    </source>
</evidence>
<evidence type="ECO:0000313" key="6">
    <source>
        <dbReference type="EMBL" id="AHE56812.1"/>
    </source>
</evidence>
<evidence type="ECO:0000256" key="1">
    <source>
        <dbReference type="ARBA" id="ARBA00004141"/>
    </source>
</evidence>
<dbReference type="Proteomes" id="UP000018851">
    <property type="component" value="Chromosome"/>
</dbReference>
<dbReference type="eggNOG" id="COG2981">
    <property type="taxonomic scope" value="Bacteria"/>
</dbReference>
<evidence type="ECO:0000256" key="3">
    <source>
        <dbReference type="ARBA" id="ARBA00022989"/>
    </source>
</evidence>
<dbReference type="Pfam" id="PF07264">
    <property type="entry name" value="EI24"/>
    <property type="match status" value="1"/>
</dbReference>
<evidence type="ECO:0000256" key="4">
    <source>
        <dbReference type="ARBA" id="ARBA00023136"/>
    </source>
</evidence>
<feature type="transmembrane region" description="Helical" evidence="5">
    <location>
        <begin position="196"/>
        <end position="221"/>
    </location>
</feature>
<accession>W0AJR0</accession>
<organism evidence="6 7">
    <name type="scientific">Sphingomonas sanxanigenens DSM 19645 = NX02</name>
    <dbReference type="NCBI Taxonomy" id="1123269"/>
    <lineage>
        <taxon>Bacteria</taxon>
        <taxon>Pseudomonadati</taxon>
        <taxon>Pseudomonadota</taxon>
        <taxon>Alphaproteobacteria</taxon>
        <taxon>Sphingomonadales</taxon>
        <taxon>Sphingomonadaceae</taxon>
        <taxon>Sphingomonas</taxon>
    </lineage>
</organism>
<feature type="transmembrane region" description="Helical" evidence="5">
    <location>
        <begin position="134"/>
        <end position="161"/>
    </location>
</feature>
<evidence type="ECO:0008006" key="8">
    <source>
        <dbReference type="Google" id="ProtNLM"/>
    </source>
</evidence>
<keyword evidence="4 5" id="KW-0472">Membrane</keyword>
<protein>
    <recommendedName>
        <fullName evidence="8">CysZ-like protein</fullName>
    </recommendedName>
</protein>
<keyword evidence="7" id="KW-1185">Reference proteome</keyword>
<dbReference type="AlphaFoldDB" id="W0AJR0"/>
<dbReference type="InterPro" id="IPR059112">
    <property type="entry name" value="CysZ/EI24"/>
</dbReference>
<dbReference type="PATRIC" id="fig|1123269.5.peg.5111"/>
<evidence type="ECO:0000256" key="5">
    <source>
        <dbReference type="SAM" id="Phobius"/>
    </source>
</evidence>
<feature type="transmembrane region" description="Helical" evidence="5">
    <location>
        <begin position="20"/>
        <end position="42"/>
    </location>
</feature>
<sequence>MIRAFWLSVEQLPDRAVLKVLGGTLALTALIFALTFVGLWFGIDALSDWVVRTWWPGADAVWIERADALIAVVLAFILGWLLFRATAVAIMSIFADGVVEAVERRHYPQALAACTPPGWGLSLRMALSSAGRAIFFNLLALPVYVILLVTGIGTVVAVIAVNAPLLGRDLGEMVAIRHMERAELRGWLRATRGRRLALGLVATGLFMVPGINLLAPILGAAMATHLFHRGRAAAPGSVTLTKESETA</sequence>
<feature type="transmembrane region" description="Helical" evidence="5">
    <location>
        <begin position="62"/>
        <end position="83"/>
    </location>
</feature>
<keyword evidence="2 5" id="KW-0812">Transmembrane</keyword>
<gene>
    <name evidence="6" type="ORF">NX02_26050</name>
</gene>